<accession>A0ABY4FHS8</accession>
<protein>
    <submittedName>
        <fullName evidence="1">Uncharacterized protein</fullName>
    </submittedName>
</protein>
<keyword evidence="2" id="KW-1185">Reference proteome</keyword>
<dbReference type="Proteomes" id="UP000831786">
    <property type="component" value="Chromosome"/>
</dbReference>
<reference evidence="1 2" key="1">
    <citation type="submission" date="2022-04" db="EMBL/GenBank/DDBJ databases">
        <title>Leucobacter sp. isolated from rhizosphere of garlic.</title>
        <authorList>
            <person name="Won M."/>
            <person name="Lee C.-M."/>
            <person name="Woen H.-Y."/>
            <person name="Kwon S.-W."/>
        </authorList>
    </citation>
    <scope>NUCLEOTIDE SEQUENCE [LARGE SCALE GENOMIC DNA]</scope>
    <source>
        <strain evidence="1 2">H21R-40</strain>
    </source>
</reference>
<dbReference type="RefSeq" id="WP_244726212.1">
    <property type="nucleotide sequence ID" value="NZ_CP095045.1"/>
</dbReference>
<name>A0ABY4FHS8_9MICO</name>
<gene>
    <name evidence="1" type="ORF">MUN78_10090</name>
</gene>
<evidence type="ECO:0000313" key="1">
    <source>
        <dbReference type="EMBL" id="UOQ56053.1"/>
    </source>
</evidence>
<evidence type="ECO:0000313" key="2">
    <source>
        <dbReference type="Proteomes" id="UP000831786"/>
    </source>
</evidence>
<sequence>MNTNIHPSQKIISAARSTHPLSDLRNVVATLHDAVFETESDILNNRAVAELVWFASRAQTEALALLADRLGVDTYVLREAIDDPDESPELARRVNELVDGLVREI</sequence>
<organism evidence="1 2">
    <name type="scientific">Leucobacter allii</name>
    <dbReference type="NCBI Taxonomy" id="2932247"/>
    <lineage>
        <taxon>Bacteria</taxon>
        <taxon>Bacillati</taxon>
        <taxon>Actinomycetota</taxon>
        <taxon>Actinomycetes</taxon>
        <taxon>Micrococcales</taxon>
        <taxon>Microbacteriaceae</taxon>
        <taxon>Leucobacter</taxon>
    </lineage>
</organism>
<proteinExistence type="predicted"/>
<dbReference type="EMBL" id="CP095045">
    <property type="protein sequence ID" value="UOQ56053.1"/>
    <property type="molecule type" value="Genomic_DNA"/>
</dbReference>